<dbReference type="PANTHER" id="PTHR47018:SF4">
    <property type="match status" value="1"/>
</dbReference>
<dbReference type="PANTHER" id="PTHR47018">
    <property type="entry name" value="CXC DOMAIN-CONTAINING PROTEIN-RELATED"/>
    <property type="match status" value="1"/>
</dbReference>
<dbReference type="RefSeq" id="XP_009022696.1">
    <property type="nucleotide sequence ID" value="XM_009024448.1"/>
</dbReference>
<reference evidence="1 3" key="2">
    <citation type="journal article" date="2013" name="Nature">
        <title>Insights into bilaterian evolution from three spiralian genomes.</title>
        <authorList>
            <person name="Simakov O."/>
            <person name="Marletaz F."/>
            <person name="Cho S.J."/>
            <person name="Edsinger-Gonzales E."/>
            <person name="Havlak P."/>
            <person name="Hellsten U."/>
            <person name="Kuo D.H."/>
            <person name="Larsson T."/>
            <person name="Lv J."/>
            <person name="Arendt D."/>
            <person name="Savage R."/>
            <person name="Osoegawa K."/>
            <person name="de Jong P."/>
            <person name="Grimwood J."/>
            <person name="Chapman J.A."/>
            <person name="Shapiro H."/>
            <person name="Aerts A."/>
            <person name="Otillar R.P."/>
            <person name="Terry A.Y."/>
            <person name="Boore J.L."/>
            <person name="Grigoriev I.V."/>
            <person name="Lindberg D.R."/>
            <person name="Seaver E.C."/>
            <person name="Weisblat D.A."/>
            <person name="Putnam N.H."/>
            <person name="Rokhsar D.S."/>
        </authorList>
    </citation>
    <scope>NUCLEOTIDE SEQUENCE</scope>
</reference>
<dbReference type="Proteomes" id="UP000015101">
    <property type="component" value="Unassembled WGS sequence"/>
</dbReference>
<dbReference type="EnsemblMetazoa" id="HelroT162163">
    <property type="protein sequence ID" value="HelroP162163"/>
    <property type="gene ID" value="HelroG162163"/>
</dbReference>
<dbReference type="EMBL" id="KB097143">
    <property type="protein sequence ID" value="ESN98710.1"/>
    <property type="molecule type" value="Genomic_DNA"/>
</dbReference>
<dbReference type="HOGENOM" id="CLU_518051_0_0_1"/>
<proteinExistence type="predicted"/>
<reference evidence="2" key="3">
    <citation type="submission" date="2015-06" db="UniProtKB">
        <authorList>
            <consortium name="EnsemblMetazoa"/>
        </authorList>
    </citation>
    <scope>IDENTIFICATION</scope>
</reference>
<organism evidence="2 3">
    <name type="scientific">Helobdella robusta</name>
    <name type="common">Californian leech</name>
    <dbReference type="NCBI Taxonomy" id="6412"/>
    <lineage>
        <taxon>Eukaryota</taxon>
        <taxon>Metazoa</taxon>
        <taxon>Spiralia</taxon>
        <taxon>Lophotrochozoa</taxon>
        <taxon>Annelida</taxon>
        <taxon>Clitellata</taxon>
        <taxon>Hirudinea</taxon>
        <taxon>Rhynchobdellida</taxon>
        <taxon>Glossiphoniidae</taxon>
        <taxon>Helobdella</taxon>
    </lineage>
</organism>
<dbReference type="AlphaFoldDB" id="T1ESA9"/>
<dbReference type="InParanoid" id="T1ESA9"/>
<protein>
    <submittedName>
        <fullName evidence="1 2">Uncharacterized protein</fullName>
    </submittedName>
</protein>
<dbReference type="GeneID" id="20199459"/>
<dbReference type="eggNOG" id="ENOG502QUFX">
    <property type="taxonomic scope" value="Eukaryota"/>
</dbReference>
<dbReference type="EMBL" id="AMQM01001045">
    <property type="status" value="NOT_ANNOTATED_CDS"/>
    <property type="molecule type" value="Genomic_DNA"/>
</dbReference>
<accession>T1ESA9</accession>
<dbReference type="CTD" id="20199459"/>
<evidence type="ECO:0000313" key="3">
    <source>
        <dbReference type="Proteomes" id="UP000015101"/>
    </source>
</evidence>
<sequence>MAVSNNFKSGNISFSGYHAETNGLPSTAVCNNTLLPLLPDHIQSPATVRHLINIISSIIDNVNYGQPVVITADQPVFAIAKQLQWKYPDLYGEDKMIIMMGGLHIEMAIENMIGKWLSGSGWTELFFKTEIASSGRSETLLKSSHVKRTRYAHEVSIAALYILRNNAYRDNQKTAVESLETWVARRCKESAQFLFWQTTIILEGILLNFVRSIRTSDFCLFVQMLEELCPWLFALDLIHYSRWLPVFIKGLKELPVRHPQVYEAFQKGHFTSRKTNADFSAISDDQLHEQNNKLIKGCSGAINNLHNNDALLKWMVAGPEISRMIHDYDQIPVHNLSNKVPNRCHHECSASFQSRYISHVSKMVKYMQEDGNPFSEQLLQTIDNQKILMSQSAENSVRQAEQKENFVKERLIFGQKSFYDSLSKNNLELFHGPKKTCNKTKLRITDLKHDSNIFCQMYVASQSRTGNVEDFFAHENKYYPPSISEFGKKRKFAEIVSVDAASYDVQSFAHVMEIAVKSQSVMIRLT</sequence>
<reference evidence="3" key="1">
    <citation type="submission" date="2012-12" db="EMBL/GenBank/DDBJ databases">
        <authorList>
            <person name="Hellsten U."/>
            <person name="Grimwood J."/>
            <person name="Chapman J.A."/>
            <person name="Shapiro H."/>
            <person name="Aerts A."/>
            <person name="Otillar R.P."/>
            <person name="Terry A.Y."/>
            <person name="Boore J.L."/>
            <person name="Simakov O."/>
            <person name="Marletaz F."/>
            <person name="Cho S.-J."/>
            <person name="Edsinger-Gonzales E."/>
            <person name="Havlak P."/>
            <person name="Kuo D.-H."/>
            <person name="Larsson T."/>
            <person name="Lv J."/>
            <person name="Arendt D."/>
            <person name="Savage R."/>
            <person name="Osoegawa K."/>
            <person name="de Jong P."/>
            <person name="Lindberg D.R."/>
            <person name="Seaver E.C."/>
            <person name="Weisblat D.A."/>
            <person name="Putnam N.H."/>
            <person name="Grigoriev I.V."/>
            <person name="Rokhsar D.S."/>
        </authorList>
    </citation>
    <scope>NUCLEOTIDE SEQUENCE</scope>
</reference>
<dbReference type="KEGG" id="hro:HELRODRAFT_162163"/>
<dbReference type="OrthoDB" id="6149742at2759"/>
<evidence type="ECO:0000313" key="1">
    <source>
        <dbReference type="EMBL" id="ESN98710.1"/>
    </source>
</evidence>
<gene>
    <name evidence="2" type="primary">20199459</name>
    <name evidence="1" type="ORF">HELRODRAFT_162163</name>
</gene>
<name>T1ESA9_HELRO</name>
<evidence type="ECO:0000313" key="2">
    <source>
        <dbReference type="EnsemblMetazoa" id="HelroP162163"/>
    </source>
</evidence>
<keyword evidence="3" id="KW-1185">Reference proteome</keyword>
<dbReference type="EMBL" id="AMQM01001046">
    <property type="status" value="NOT_ANNOTATED_CDS"/>
    <property type="molecule type" value="Genomic_DNA"/>
</dbReference>